<reference evidence="2" key="1">
    <citation type="submission" date="2010-08" db="EMBL/GenBank/DDBJ databases">
        <authorList>
            <consortium name="Caenorhabditis japonica Sequencing Consortium"/>
            <person name="Wilson R.K."/>
        </authorList>
    </citation>
    <scope>NUCLEOTIDE SEQUENCE [LARGE SCALE GENOMIC DNA]</scope>
    <source>
        <strain evidence="2">DF5081</strain>
    </source>
</reference>
<accession>A0A8R1DJX5</accession>
<protein>
    <submittedName>
        <fullName evidence="1">Uncharacterized protein</fullName>
    </submittedName>
</protein>
<sequence length="68" mass="8229">MCSRTRCVNNAPMFRNFSTVPQTRRVEEYIVKMRSTAHIDLRKRGCYRFETVWIFKNEALAEYDFCIK</sequence>
<name>A0A8R1DJX5_CAEJA</name>
<reference evidence="1" key="2">
    <citation type="submission" date="2022-06" db="UniProtKB">
        <authorList>
            <consortium name="EnsemblMetazoa"/>
        </authorList>
    </citation>
    <scope>IDENTIFICATION</scope>
    <source>
        <strain evidence="1">DF5081</strain>
    </source>
</reference>
<evidence type="ECO:0000313" key="2">
    <source>
        <dbReference type="Proteomes" id="UP000005237"/>
    </source>
</evidence>
<dbReference type="Proteomes" id="UP000005237">
    <property type="component" value="Unassembled WGS sequence"/>
</dbReference>
<organism evidence="1 2">
    <name type="scientific">Caenorhabditis japonica</name>
    <dbReference type="NCBI Taxonomy" id="281687"/>
    <lineage>
        <taxon>Eukaryota</taxon>
        <taxon>Metazoa</taxon>
        <taxon>Ecdysozoa</taxon>
        <taxon>Nematoda</taxon>
        <taxon>Chromadorea</taxon>
        <taxon>Rhabditida</taxon>
        <taxon>Rhabditina</taxon>
        <taxon>Rhabditomorpha</taxon>
        <taxon>Rhabditoidea</taxon>
        <taxon>Rhabditidae</taxon>
        <taxon>Peloderinae</taxon>
        <taxon>Caenorhabditis</taxon>
    </lineage>
</organism>
<dbReference type="AlphaFoldDB" id="A0A8R1DJX5"/>
<dbReference type="EnsemblMetazoa" id="CJA04161.1">
    <property type="protein sequence ID" value="CJA04161.1"/>
    <property type="gene ID" value="WBGene00123366"/>
</dbReference>
<keyword evidence="2" id="KW-1185">Reference proteome</keyword>
<evidence type="ECO:0000313" key="1">
    <source>
        <dbReference type="EnsemblMetazoa" id="CJA04161.1"/>
    </source>
</evidence>
<proteinExistence type="predicted"/>